<reference evidence="5 7" key="2">
    <citation type="submission" date="2016-12" db="EMBL/GenBank/DDBJ databases">
        <title>The new phylogeny of genus Mycobacterium.</title>
        <authorList>
            <person name="Tortoli E."/>
            <person name="Trovato A."/>
            <person name="Cirillo D.M."/>
        </authorList>
    </citation>
    <scope>NUCLEOTIDE SEQUENCE [LARGE SCALE GENOMIC DNA]</scope>
    <source>
        <strain evidence="5 7">CCUG 66554</strain>
    </source>
</reference>
<keyword evidence="2" id="KW-0804">Transcription</keyword>
<accession>A0A1S1JDW5</accession>
<evidence type="ECO:0000313" key="5">
    <source>
        <dbReference type="EMBL" id="ORB54263.1"/>
    </source>
</evidence>
<evidence type="ECO:0000256" key="1">
    <source>
        <dbReference type="ARBA" id="ARBA00023015"/>
    </source>
</evidence>
<evidence type="ECO:0000313" key="4">
    <source>
        <dbReference type="EMBL" id="OHU07299.1"/>
    </source>
</evidence>
<dbReference type="Gene3D" id="1.10.10.1320">
    <property type="entry name" value="Anti-sigma factor, zinc-finger domain"/>
    <property type="match status" value="1"/>
</dbReference>
<keyword evidence="1" id="KW-0805">Transcription regulation</keyword>
<evidence type="ECO:0000313" key="6">
    <source>
        <dbReference type="Proteomes" id="UP000179621"/>
    </source>
</evidence>
<evidence type="ECO:0000256" key="2">
    <source>
        <dbReference type="ARBA" id="ARBA00023163"/>
    </source>
</evidence>
<feature type="domain" description="Putative zinc-finger" evidence="3">
    <location>
        <begin position="3"/>
        <end position="36"/>
    </location>
</feature>
<comment type="caution">
    <text evidence="5">The sequence shown here is derived from an EMBL/GenBank/DDBJ whole genome shotgun (WGS) entry which is preliminary data.</text>
</comment>
<dbReference type="Proteomes" id="UP000192434">
    <property type="component" value="Unassembled WGS sequence"/>
</dbReference>
<name>A0A1S1JDW5_9MYCO</name>
<dbReference type="RefSeq" id="WP_070913420.1">
    <property type="nucleotide sequence ID" value="NZ_CP010271.1"/>
</dbReference>
<dbReference type="InterPro" id="IPR041916">
    <property type="entry name" value="Anti_sigma_zinc_sf"/>
</dbReference>
<evidence type="ECO:0000313" key="7">
    <source>
        <dbReference type="Proteomes" id="UP000192434"/>
    </source>
</evidence>
<dbReference type="Proteomes" id="UP000179621">
    <property type="component" value="Unassembled WGS sequence"/>
</dbReference>
<reference evidence="4 6" key="1">
    <citation type="submission" date="2016-10" db="EMBL/GenBank/DDBJ databases">
        <title>Evaluation of Human, Animal and Environmental Mycobacterium chelonae Isolates by Core Genome Phylogenomic Analysis, Targeted Gene Comparison, and Anti-microbial Susceptibility Patterns: A Tale of Mistaken Identities.</title>
        <authorList>
            <person name="Fogelson S.B."/>
            <person name="Camus A.C."/>
            <person name="Lorenz W."/>
            <person name="Vasireddy R."/>
            <person name="Vasireddy S."/>
            <person name="Smith T."/>
            <person name="Brown-Elliott B.A."/>
            <person name="Wallace R.J.Jr."/>
            <person name="Hasan N.A."/>
            <person name="Reischl U."/>
            <person name="Sanchez S."/>
        </authorList>
    </citation>
    <scope>NUCLEOTIDE SEQUENCE [LARGE SCALE GENOMIC DNA]</scope>
    <source>
        <strain evidence="4 6">8528</strain>
    </source>
</reference>
<sequence length="75" mass="8523">MNCDELVELITEYLDNSLSPVKRAKLEAHLLECDGCVNYLNQYKSTVAILSQIPQDGPSEALRERLLAGFRERQL</sequence>
<dbReference type="STRING" id="1578165.BKG68_23170"/>
<dbReference type="EMBL" id="MLIH01000033">
    <property type="protein sequence ID" value="OHU07299.1"/>
    <property type="molecule type" value="Genomic_DNA"/>
</dbReference>
<organism evidence="5 7">
    <name type="scientific">Mycobacteroides saopaulense</name>
    <dbReference type="NCBI Taxonomy" id="1578165"/>
    <lineage>
        <taxon>Bacteria</taxon>
        <taxon>Bacillati</taxon>
        <taxon>Actinomycetota</taxon>
        <taxon>Actinomycetes</taxon>
        <taxon>Mycobacteriales</taxon>
        <taxon>Mycobacteriaceae</taxon>
        <taxon>Mycobacteroides</taxon>
    </lineage>
</organism>
<gene>
    <name evidence="4" type="ORF">BKG73_18775</name>
    <name evidence="5" type="ORF">BST43_17230</name>
</gene>
<protein>
    <recommendedName>
        <fullName evidence="3">Putative zinc-finger domain-containing protein</fullName>
    </recommendedName>
</protein>
<dbReference type="KEGG" id="msao:MYCSP_02810"/>
<proteinExistence type="predicted"/>
<dbReference type="OrthoDB" id="129419at2"/>
<dbReference type="AlphaFoldDB" id="A0A1S1JDW5"/>
<evidence type="ECO:0000259" key="3">
    <source>
        <dbReference type="Pfam" id="PF13490"/>
    </source>
</evidence>
<keyword evidence="6" id="KW-1185">Reference proteome</keyword>
<dbReference type="InterPro" id="IPR027383">
    <property type="entry name" value="Znf_put"/>
</dbReference>
<dbReference type="EMBL" id="MVII01000022">
    <property type="protein sequence ID" value="ORB54263.1"/>
    <property type="molecule type" value="Genomic_DNA"/>
</dbReference>
<dbReference type="Pfam" id="PF13490">
    <property type="entry name" value="zf-HC2"/>
    <property type="match status" value="1"/>
</dbReference>